<protein>
    <submittedName>
        <fullName evidence="2">Uncharacterized protein</fullName>
    </submittedName>
</protein>
<feature type="compositionally biased region" description="Basic and acidic residues" evidence="1">
    <location>
        <begin position="300"/>
        <end position="312"/>
    </location>
</feature>
<dbReference type="EMBL" id="JACAZH010000030">
    <property type="protein sequence ID" value="KAF7340657.1"/>
    <property type="molecule type" value="Genomic_DNA"/>
</dbReference>
<proteinExistence type="predicted"/>
<name>A0A8H6XHL3_9AGAR</name>
<dbReference type="AlphaFoldDB" id="A0A8H6XHL3"/>
<accession>A0A8H6XHL3</accession>
<feature type="compositionally biased region" description="Polar residues" evidence="1">
    <location>
        <begin position="330"/>
        <end position="341"/>
    </location>
</feature>
<comment type="caution">
    <text evidence="2">The sequence shown here is derived from an EMBL/GenBank/DDBJ whole genome shotgun (WGS) entry which is preliminary data.</text>
</comment>
<evidence type="ECO:0000313" key="2">
    <source>
        <dbReference type="EMBL" id="KAF7340657.1"/>
    </source>
</evidence>
<keyword evidence="3" id="KW-1185">Reference proteome</keyword>
<gene>
    <name evidence="2" type="ORF">MSAN_02137700</name>
</gene>
<dbReference type="Proteomes" id="UP000623467">
    <property type="component" value="Unassembled WGS sequence"/>
</dbReference>
<evidence type="ECO:0000313" key="3">
    <source>
        <dbReference type="Proteomes" id="UP000623467"/>
    </source>
</evidence>
<evidence type="ECO:0000256" key="1">
    <source>
        <dbReference type="SAM" id="MobiDB-lite"/>
    </source>
</evidence>
<reference evidence="2" key="1">
    <citation type="submission" date="2020-05" db="EMBL/GenBank/DDBJ databases">
        <title>Mycena genomes resolve the evolution of fungal bioluminescence.</title>
        <authorList>
            <person name="Tsai I.J."/>
        </authorList>
    </citation>
    <scope>NUCLEOTIDE SEQUENCE</scope>
    <source>
        <strain evidence="2">160909Yilan</strain>
    </source>
</reference>
<dbReference type="OrthoDB" id="3063557at2759"/>
<organism evidence="2 3">
    <name type="scientific">Mycena sanguinolenta</name>
    <dbReference type="NCBI Taxonomy" id="230812"/>
    <lineage>
        <taxon>Eukaryota</taxon>
        <taxon>Fungi</taxon>
        <taxon>Dikarya</taxon>
        <taxon>Basidiomycota</taxon>
        <taxon>Agaricomycotina</taxon>
        <taxon>Agaricomycetes</taxon>
        <taxon>Agaricomycetidae</taxon>
        <taxon>Agaricales</taxon>
        <taxon>Marasmiineae</taxon>
        <taxon>Mycenaceae</taxon>
        <taxon>Mycena</taxon>
    </lineage>
</organism>
<sequence>MDPNPEFAHPTTYDPEFSSHASGMFSHSHHFTVTGKTFTNITNNYVAALSLPPDSARLYLFGIPTISRGFALGSSASALSFSRHHQIVRVGYVVLLVGSAQSLPPASDYLWLDWQSPGFPALSGKYSWSECAENIAMFVDSVTLEEYHRICTRNLSHHRRFDLSASTTVNFGAAFRFSNDRLKNSVEIAFSPSVEAPRLRNWTNFERGTGEVMPGGWTRFQSGHVFNDTVHVSSTIPPYRHTWLSQANHIFRHLHITSNFEDYVNSEDEDFEADIDLDGNSVDAEHYESEYPPTSTCDDSDVKPKSSHDQETFCHSASGDGGSDHAEISNCENYDASKSSM</sequence>
<feature type="region of interest" description="Disordered" evidence="1">
    <location>
        <begin position="285"/>
        <end position="341"/>
    </location>
</feature>